<evidence type="ECO:0000313" key="3">
    <source>
        <dbReference type="Proteomes" id="UP001152747"/>
    </source>
</evidence>
<feature type="transmembrane region" description="Helical" evidence="1">
    <location>
        <begin position="16"/>
        <end position="37"/>
    </location>
</feature>
<keyword evidence="1" id="KW-1133">Transmembrane helix</keyword>
<dbReference type="AlphaFoldDB" id="A0A9P1I394"/>
<organism evidence="2 3">
    <name type="scientific">Caenorhabditis angaria</name>
    <dbReference type="NCBI Taxonomy" id="860376"/>
    <lineage>
        <taxon>Eukaryota</taxon>
        <taxon>Metazoa</taxon>
        <taxon>Ecdysozoa</taxon>
        <taxon>Nematoda</taxon>
        <taxon>Chromadorea</taxon>
        <taxon>Rhabditida</taxon>
        <taxon>Rhabditina</taxon>
        <taxon>Rhabditomorpha</taxon>
        <taxon>Rhabditoidea</taxon>
        <taxon>Rhabditidae</taxon>
        <taxon>Peloderinae</taxon>
        <taxon>Caenorhabditis</taxon>
    </lineage>
</organism>
<evidence type="ECO:0000256" key="1">
    <source>
        <dbReference type="SAM" id="Phobius"/>
    </source>
</evidence>
<keyword evidence="1" id="KW-0472">Membrane</keyword>
<name>A0A9P1I394_9PELO</name>
<comment type="caution">
    <text evidence="2">The sequence shown here is derived from an EMBL/GenBank/DDBJ whole genome shotgun (WGS) entry which is preliminary data.</text>
</comment>
<keyword evidence="1" id="KW-0812">Transmembrane</keyword>
<proteinExistence type="predicted"/>
<accession>A0A9P1I394</accession>
<dbReference type="Proteomes" id="UP001152747">
    <property type="component" value="Unassembled WGS sequence"/>
</dbReference>
<keyword evidence="3" id="KW-1185">Reference proteome</keyword>
<evidence type="ECO:0000313" key="2">
    <source>
        <dbReference type="EMBL" id="CAI5437533.1"/>
    </source>
</evidence>
<protein>
    <submittedName>
        <fullName evidence="2">Uncharacterized protein</fullName>
    </submittedName>
</protein>
<gene>
    <name evidence="2" type="ORF">CAMP_LOCUS170</name>
</gene>
<sequence length="150" mass="17255">MKESEFSLIKNDFESLNYAIFVAANLPVLSNLCLKLVKKHKEVKKELIEALGPAFNRNSVQVVQRMRVLIKNQNAANWSTERRYFINIEDHQIITLGMKKKIRKQVLACTLIYASEGQGLEKLRRMIDATSRDVFKKAAAKKNGRFVQCL</sequence>
<reference evidence="2" key="1">
    <citation type="submission" date="2022-11" db="EMBL/GenBank/DDBJ databases">
        <authorList>
            <person name="Kikuchi T."/>
        </authorList>
    </citation>
    <scope>NUCLEOTIDE SEQUENCE</scope>
    <source>
        <strain evidence="2">PS1010</strain>
    </source>
</reference>
<dbReference type="EMBL" id="CANHGI010000001">
    <property type="protein sequence ID" value="CAI5437533.1"/>
    <property type="molecule type" value="Genomic_DNA"/>
</dbReference>